<reference evidence="2" key="1">
    <citation type="journal article" date="2019" name="Database">
        <title>The radish genome database (RadishGD): an integrated information resource for radish genomics.</title>
        <authorList>
            <person name="Yu H.J."/>
            <person name="Baek S."/>
            <person name="Lee Y.J."/>
            <person name="Cho A."/>
            <person name="Mun J.H."/>
        </authorList>
    </citation>
    <scope>NUCLEOTIDE SEQUENCE [LARGE SCALE GENOMIC DNA]</scope>
    <source>
        <strain evidence="2">cv. WK10039</strain>
    </source>
</reference>
<dbReference type="OrthoDB" id="1722122at2759"/>
<evidence type="ECO:0000256" key="1">
    <source>
        <dbReference type="SAM" id="MobiDB-lite"/>
    </source>
</evidence>
<organism evidence="2 3">
    <name type="scientific">Raphanus sativus</name>
    <name type="common">Radish</name>
    <name type="synonym">Raphanus raphanistrum var. sativus</name>
    <dbReference type="NCBI Taxonomy" id="3726"/>
    <lineage>
        <taxon>Eukaryota</taxon>
        <taxon>Viridiplantae</taxon>
        <taxon>Streptophyta</taxon>
        <taxon>Embryophyta</taxon>
        <taxon>Tracheophyta</taxon>
        <taxon>Spermatophyta</taxon>
        <taxon>Magnoliopsida</taxon>
        <taxon>eudicotyledons</taxon>
        <taxon>Gunneridae</taxon>
        <taxon>Pentapetalae</taxon>
        <taxon>rosids</taxon>
        <taxon>malvids</taxon>
        <taxon>Brassicales</taxon>
        <taxon>Brassicaceae</taxon>
        <taxon>Brassiceae</taxon>
        <taxon>Raphanus</taxon>
    </lineage>
</organism>
<gene>
    <name evidence="3" type="primary">LOC108831968</name>
</gene>
<dbReference type="Proteomes" id="UP000504610">
    <property type="component" value="Chromosome 9"/>
</dbReference>
<dbReference type="AlphaFoldDB" id="A0A6J0LLS7"/>
<reference evidence="3" key="2">
    <citation type="submission" date="2025-08" db="UniProtKB">
        <authorList>
            <consortium name="RefSeq"/>
        </authorList>
    </citation>
    <scope>IDENTIFICATION</scope>
    <source>
        <tissue evidence="3">Leaf</tissue>
    </source>
</reference>
<feature type="compositionally biased region" description="Basic and acidic residues" evidence="1">
    <location>
        <begin position="161"/>
        <end position="175"/>
    </location>
</feature>
<keyword evidence="2" id="KW-1185">Reference proteome</keyword>
<sequence>MGPQRRLGIYVGYTSPSIIRYLEPVTGDMFTARFPDCHFNEDEFPALRGGIREIPKEITWCTQSLLHLDPPTNQRELEVQKIVHSHKLANQLPDAFTDTRRVTKSYIPAENVPSRVVVPGEQTDGNKINEPGVQLKRGRPAGSKDKNPRKKKNLVEQSGKVLEEPDIEKCLKEGIDENVQEEPNKDKDPDDEEGT</sequence>
<name>A0A6J0LLS7_RAPSA</name>
<accession>A0A6J0LLS7</accession>
<proteinExistence type="predicted"/>
<evidence type="ECO:0000313" key="2">
    <source>
        <dbReference type="Proteomes" id="UP000504610"/>
    </source>
</evidence>
<dbReference type="KEGG" id="rsz:108831968"/>
<dbReference type="GeneID" id="108831968"/>
<feature type="region of interest" description="Disordered" evidence="1">
    <location>
        <begin position="117"/>
        <end position="195"/>
    </location>
</feature>
<protein>
    <submittedName>
        <fullName evidence="3">Uncharacterized protein LOC108831968</fullName>
    </submittedName>
</protein>
<evidence type="ECO:0000313" key="3">
    <source>
        <dbReference type="RefSeq" id="XP_018460962.1"/>
    </source>
</evidence>
<dbReference type="RefSeq" id="XP_018460962.1">
    <property type="nucleotide sequence ID" value="XM_018605460.1"/>
</dbReference>